<evidence type="ECO:0000256" key="1">
    <source>
        <dbReference type="SAM" id="MobiDB-lite"/>
    </source>
</evidence>
<protein>
    <submittedName>
        <fullName evidence="2">Uncharacterized protein</fullName>
    </submittedName>
</protein>
<dbReference type="RefSeq" id="WP_321398727.1">
    <property type="nucleotide sequence ID" value="NZ_CP139487.1"/>
</dbReference>
<proteinExistence type="predicted"/>
<feature type="region of interest" description="Disordered" evidence="1">
    <location>
        <begin position="1"/>
        <end position="26"/>
    </location>
</feature>
<evidence type="ECO:0000313" key="2">
    <source>
        <dbReference type="EMBL" id="WPU66477.1"/>
    </source>
</evidence>
<name>A0AAX4HTE4_9BACT</name>
<dbReference type="AlphaFoldDB" id="A0AAX4HTE4"/>
<gene>
    <name evidence="2" type="ORF">SOO65_06930</name>
</gene>
<dbReference type="KEGG" id="psti:SOO65_06930"/>
<reference evidence="2 3" key="1">
    <citation type="submission" date="2023-11" db="EMBL/GenBank/DDBJ databases">
        <title>Peredibacter starrii A3.12.</title>
        <authorList>
            <person name="Mitchell R.J."/>
        </authorList>
    </citation>
    <scope>NUCLEOTIDE SEQUENCE [LARGE SCALE GENOMIC DNA]</scope>
    <source>
        <strain evidence="2 3">A3.12</strain>
    </source>
</reference>
<keyword evidence="3" id="KW-1185">Reference proteome</keyword>
<evidence type="ECO:0000313" key="3">
    <source>
        <dbReference type="Proteomes" id="UP001324634"/>
    </source>
</evidence>
<organism evidence="2 3">
    <name type="scientific">Peredibacter starrii</name>
    <dbReference type="NCBI Taxonomy" id="28202"/>
    <lineage>
        <taxon>Bacteria</taxon>
        <taxon>Pseudomonadati</taxon>
        <taxon>Bdellovibrionota</taxon>
        <taxon>Bacteriovoracia</taxon>
        <taxon>Bacteriovoracales</taxon>
        <taxon>Bacteriovoracaceae</taxon>
        <taxon>Peredibacter</taxon>
    </lineage>
</organism>
<accession>A0AAX4HTE4</accession>
<dbReference type="Proteomes" id="UP001324634">
    <property type="component" value="Chromosome"/>
</dbReference>
<feature type="compositionally biased region" description="Polar residues" evidence="1">
    <location>
        <begin position="15"/>
        <end position="26"/>
    </location>
</feature>
<sequence>MANNNNAFSGDEVSQEATLPQEQSSQFKEYGKKSLAPFVDLIHQYQNDISPYLSALSKGLQAACDSFQESEQMSEADRVVSGWFNEINRWFVGAREKINSGDEKDFLRFLEDEARAHPAAMFSSSYIAGLLFGRMGRHMARMKKDQLH</sequence>
<dbReference type="EMBL" id="CP139487">
    <property type="protein sequence ID" value="WPU66477.1"/>
    <property type="molecule type" value="Genomic_DNA"/>
</dbReference>